<sequence length="226" mass="25183">MSARIDLMPLQPGDRAPNVVLDAITQEGKIALDDFRGQKPVLIGLFRGLHCAFCRRHIAAQARLDPELREKGVGSLTVVNTPIERARLYFRYHPMPNLLAASDPERASHRAFGLPNLEFTETETVWPYKVSMAAAMEMRVEMPGELPGPMNPMAAGEILDKKDHYELTEADERMIATGHGQLVGQFLLDRQGIVRWSFTEVPEGGRYMFGAPNPQELMSAVSQVAQ</sequence>
<reference evidence="2 3" key="1">
    <citation type="submission" date="2018-07" db="EMBL/GenBank/DDBJ databases">
        <title>Diversity of Mesorhizobium strains in Brazil.</title>
        <authorList>
            <person name="Helene L.C.F."/>
            <person name="Dall'Agnol R."/>
            <person name="Delamuta J.R.M."/>
            <person name="Hungria M."/>
        </authorList>
    </citation>
    <scope>NUCLEOTIDE SEQUENCE [LARGE SCALE GENOMIC DNA]</scope>
    <source>
        <strain evidence="2 3">AC99b</strain>
    </source>
</reference>
<dbReference type="CDD" id="cd02970">
    <property type="entry name" value="PRX_like2"/>
    <property type="match status" value="1"/>
</dbReference>
<dbReference type="GO" id="GO:0016209">
    <property type="term" value="F:antioxidant activity"/>
    <property type="evidence" value="ECO:0007669"/>
    <property type="project" value="InterPro"/>
</dbReference>
<dbReference type="GO" id="GO:0016491">
    <property type="term" value="F:oxidoreductase activity"/>
    <property type="evidence" value="ECO:0007669"/>
    <property type="project" value="InterPro"/>
</dbReference>
<dbReference type="InterPro" id="IPR013766">
    <property type="entry name" value="Thioredoxin_domain"/>
</dbReference>
<evidence type="ECO:0000313" key="2">
    <source>
        <dbReference type="EMBL" id="RAZ90924.1"/>
    </source>
</evidence>
<dbReference type="PROSITE" id="PS51352">
    <property type="entry name" value="THIOREDOXIN_2"/>
    <property type="match status" value="1"/>
</dbReference>
<evidence type="ECO:0000259" key="1">
    <source>
        <dbReference type="PROSITE" id="PS51352"/>
    </source>
</evidence>
<dbReference type="InterPro" id="IPR036249">
    <property type="entry name" value="Thioredoxin-like_sf"/>
</dbReference>
<dbReference type="RefSeq" id="WP_112097551.1">
    <property type="nucleotide sequence ID" value="NZ_QMBP01000004.1"/>
</dbReference>
<proteinExistence type="predicted"/>
<name>A0A330HVD8_9HYPH</name>
<dbReference type="OrthoDB" id="9809746at2"/>
<dbReference type="Gene3D" id="3.40.30.10">
    <property type="entry name" value="Glutaredoxin"/>
    <property type="match status" value="1"/>
</dbReference>
<comment type="caution">
    <text evidence="2">The sequence shown here is derived from an EMBL/GenBank/DDBJ whole genome shotgun (WGS) entry which is preliminary data.</text>
</comment>
<keyword evidence="3" id="KW-1185">Reference proteome</keyword>
<evidence type="ECO:0000313" key="3">
    <source>
        <dbReference type="Proteomes" id="UP000251558"/>
    </source>
</evidence>
<accession>A0A330HVD8</accession>
<dbReference type="AlphaFoldDB" id="A0A330HVD8"/>
<dbReference type="InterPro" id="IPR000866">
    <property type="entry name" value="AhpC/TSA"/>
</dbReference>
<protein>
    <submittedName>
        <fullName evidence="2">AhpC/TSA family protein</fullName>
    </submittedName>
</protein>
<dbReference type="Pfam" id="PF00578">
    <property type="entry name" value="AhpC-TSA"/>
    <property type="match status" value="1"/>
</dbReference>
<dbReference type="SUPFAM" id="SSF52833">
    <property type="entry name" value="Thioredoxin-like"/>
    <property type="match status" value="1"/>
</dbReference>
<gene>
    <name evidence="2" type="ORF">DPM33_11585</name>
</gene>
<dbReference type="EMBL" id="QMBP01000004">
    <property type="protein sequence ID" value="RAZ90924.1"/>
    <property type="molecule type" value="Genomic_DNA"/>
</dbReference>
<feature type="domain" description="Thioredoxin" evidence="1">
    <location>
        <begin position="10"/>
        <end position="226"/>
    </location>
</feature>
<dbReference type="Proteomes" id="UP000251558">
    <property type="component" value="Unassembled WGS sequence"/>
</dbReference>
<organism evidence="2 3">
    <name type="scientific">Mesorhizobium hawassense</name>
    <dbReference type="NCBI Taxonomy" id="1209954"/>
    <lineage>
        <taxon>Bacteria</taxon>
        <taxon>Pseudomonadati</taxon>
        <taxon>Pseudomonadota</taxon>
        <taxon>Alphaproteobacteria</taxon>
        <taxon>Hyphomicrobiales</taxon>
        <taxon>Phyllobacteriaceae</taxon>
        <taxon>Mesorhizobium</taxon>
    </lineage>
</organism>